<dbReference type="EMBL" id="JAPQKN010000007">
    <property type="protein sequence ID" value="KAJ5153055.1"/>
    <property type="molecule type" value="Genomic_DNA"/>
</dbReference>
<dbReference type="RefSeq" id="XP_056539363.1">
    <property type="nucleotide sequence ID" value="XM_056691657.1"/>
</dbReference>
<reference evidence="1" key="1">
    <citation type="submission" date="2022-11" db="EMBL/GenBank/DDBJ databases">
        <authorList>
            <person name="Petersen C."/>
        </authorList>
    </citation>
    <scope>NUCLEOTIDE SEQUENCE</scope>
    <source>
        <strain evidence="1">IBT 26290</strain>
    </source>
</reference>
<keyword evidence="2" id="KW-1185">Reference proteome</keyword>
<evidence type="ECO:0000313" key="2">
    <source>
        <dbReference type="Proteomes" id="UP001149163"/>
    </source>
</evidence>
<sequence length="106" mass="12071">MASTRTLQVKPLTLQSLLEPSGLILQQHPFADTQIIVSTQHCMQLLCSTVRRLMNPDFPYTSSDHWVSLLRSTSTLGRIVNFFVAIANDDERKEDNQQGSSWSHRK</sequence>
<accession>A0A9W9HR13</accession>
<comment type="caution">
    <text evidence="1">The sequence shown here is derived from an EMBL/GenBank/DDBJ whole genome shotgun (WGS) entry which is preliminary data.</text>
</comment>
<dbReference type="GeneID" id="81430833"/>
<proteinExistence type="predicted"/>
<gene>
    <name evidence="1" type="ORF">N7482_009533</name>
</gene>
<organism evidence="1 2">
    <name type="scientific">Penicillium canariense</name>
    <dbReference type="NCBI Taxonomy" id="189055"/>
    <lineage>
        <taxon>Eukaryota</taxon>
        <taxon>Fungi</taxon>
        <taxon>Dikarya</taxon>
        <taxon>Ascomycota</taxon>
        <taxon>Pezizomycotina</taxon>
        <taxon>Eurotiomycetes</taxon>
        <taxon>Eurotiomycetidae</taxon>
        <taxon>Eurotiales</taxon>
        <taxon>Aspergillaceae</taxon>
        <taxon>Penicillium</taxon>
    </lineage>
</organism>
<name>A0A9W9HR13_9EURO</name>
<evidence type="ECO:0000313" key="1">
    <source>
        <dbReference type="EMBL" id="KAJ5153055.1"/>
    </source>
</evidence>
<dbReference type="AlphaFoldDB" id="A0A9W9HR13"/>
<dbReference type="OrthoDB" id="4467576at2759"/>
<dbReference type="Proteomes" id="UP001149163">
    <property type="component" value="Unassembled WGS sequence"/>
</dbReference>
<protein>
    <submittedName>
        <fullName evidence="1">Uncharacterized protein</fullName>
    </submittedName>
</protein>
<reference evidence="1" key="2">
    <citation type="journal article" date="2023" name="IMA Fungus">
        <title>Comparative genomic study of the Penicillium genus elucidates a diverse pangenome and 15 lateral gene transfer events.</title>
        <authorList>
            <person name="Petersen C."/>
            <person name="Sorensen T."/>
            <person name="Nielsen M.R."/>
            <person name="Sondergaard T.E."/>
            <person name="Sorensen J.L."/>
            <person name="Fitzpatrick D.A."/>
            <person name="Frisvad J.C."/>
            <person name="Nielsen K.L."/>
        </authorList>
    </citation>
    <scope>NUCLEOTIDE SEQUENCE</scope>
    <source>
        <strain evidence="1">IBT 26290</strain>
    </source>
</reference>